<evidence type="ECO:0000259" key="1">
    <source>
        <dbReference type="Pfam" id="PF07393"/>
    </source>
</evidence>
<keyword evidence="3" id="KW-1185">Reference proteome</keyword>
<reference evidence="2 3" key="1">
    <citation type="submission" date="2016-03" db="EMBL/GenBank/DDBJ databases">
        <authorList>
            <person name="Devillers H."/>
        </authorList>
    </citation>
    <scope>NUCLEOTIDE SEQUENCE [LARGE SCALE GENOMIC DNA]</scope>
    <source>
        <strain evidence="2">CBS 11717</strain>
    </source>
</reference>
<name>A0A1G4K9M6_9SACH</name>
<dbReference type="PANTHER" id="PTHR12100">
    <property type="entry name" value="SEC10"/>
    <property type="match status" value="1"/>
</dbReference>
<dbReference type="Proteomes" id="UP000191024">
    <property type="component" value="Chromosome G"/>
</dbReference>
<protein>
    <submittedName>
        <fullName evidence="2">LAMI_0G07514g1_1</fullName>
    </submittedName>
</protein>
<sequence>MATQFEDLLKVDGIVQGIADFLGTNDYLSFRRVNKLVYEKQLNGKWDITYWTRKLIRMGIEPSEEDEEDEISLLTDDSDAMSFFDDVKTFKPKKSRQCYKTAFKCYQRFIDKLFNYDMSNFFPVEYSDPLSQAKVLNGISRYNRSNVNEYGKFKKVQENLQVLRELFVNTLLKELDLVFGRRELETSAKLIKALLVSHEEQTAVDFFKSRSDFAKEVTLPEKLFSIESKSLDDEALSCALSIMLKFFNDKIKLVDILFGNQYPVIVSYLEGVIAYNVSTYFAEQVSNSENQDTETESWRLLNLPQIYTTLTDALSKDLDKSENGGPHLNKMVQEFFNLYLENKIVLFLSVSVQSFNERTRDKLREYQRQSELKEKEQNEQIYNTLKGRATNEQLIGEKNDFLTSFTKMFRMSSSKSGKDEQLKFAVSLNVMNSNLRNIQSLVSLALCCEITEDCRNCVEQMCIFLSDTSVIELVKSHCQQLFKYLIFQLSENHLQTGFTKAIEYLKKYNGNEINSLSLEMQDFDTQVEPLVKFAELINIGDIILQMTTIFYNNELIHKGIMNKNKDFLNDVVQVKKNFELALDDYVAEGLNVGINKLMNEVLFVFSTLQLPSDYNPDSKQGVVTEMKPTKAAVKNIELLTNHCFLLTGATDKGTVDVFQQEVGERFFDEVVKNIKKNLISTEGAIFLICDLNLYYEFFTKRLKQKSIVPLFAGLKAVGQLFLVSPHDSKELGKMICDLEKFQGVFTQEEIYEFVQRRTDWVKVRRDVEKVMYGLGVSDCAII</sequence>
<dbReference type="GO" id="GO:0006887">
    <property type="term" value="P:exocytosis"/>
    <property type="evidence" value="ECO:0007669"/>
    <property type="project" value="TreeGrafter"/>
</dbReference>
<evidence type="ECO:0000313" key="2">
    <source>
        <dbReference type="EMBL" id="SCV00822.1"/>
    </source>
</evidence>
<dbReference type="GO" id="GO:0006893">
    <property type="term" value="P:Golgi to plasma membrane transport"/>
    <property type="evidence" value="ECO:0007669"/>
    <property type="project" value="TreeGrafter"/>
</dbReference>
<dbReference type="EMBL" id="LT598469">
    <property type="protein sequence ID" value="SCV00822.1"/>
    <property type="molecule type" value="Genomic_DNA"/>
</dbReference>
<dbReference type="Pfam" id="PF07393">
    <property type="entry name" value="Sec10_HB"/>
    <property type="match status" value="1"/>
</dbReference>
<proteinExistence type="predicted"/>
<dbReference type="OrthoDB" id="5554140at2759"/>
<dbReference type="AlphaFoldDB" id="A0A1G4K9M6"/>
<accession>A0A1G4K9M6</accession>
<evidence type="ECO:0000313" key="3">
    <source>
        <dbReference type="Proteomes" id="UP000191024"/>
    </source>
</evidence>
<gene>
    <name evidence="2" type="ORF">LAMI_0G07514G</name>
</gene>
<dbReference type="STRING" id="1230905.A0A1G4K9M6"/>
<feature type="domain" description="Exocyst complex component Sec10-like alpha-helical bundle" evidence="1">
    <location>
        <begin position="149"/>
        <end position="767"/>
    </location>
</feature>
<dbReference type="InterPro" id="IPR048627">
    <property type="entry name" value="Sec10_HB"/>
</dbReference>
<dbReference type="GO" id="GO:0000145">
    <property type="term" value="C:exocyst"/>
    <property type="evidence" value="ECO:0007669"/>
    <property type="project" value="TreeGrafter"/>
</dbReference>
<organism evidence="2 3">
    <name type="scientific">Lachancea mirantina</name>
    <dbReference type="NCBI Taxonomy" id="1230905"/>
    <lineage>
        <taxon>Eukaryota</taxon>
        <taxon>Fungi</taxon>
        <taxon>Dikarya</taxon>
        <taxon>Ascomycota</taxon>
        <taxon>Saccharomycotina</taxon>
        <taxon>Saccharomycetes</taxon>
        <taxon>Saccharomycetales</taxon>
        <taxon>Saccharomycetaceae</taxon>
        <taxon>Lachancea</taxon>
    </lineage>
</organism>
<dbReference type="PANTHER" id="PTHR12100:SF1">
    <property type="entry name" value="RECYCLIN-1"/>
    <property type="match status" value="1"/>
</dbReference>
<dbReference type="InterPro" id="IPR009976">
    <property type="entry name" value="Sec10-like"/>
</dbReference>